<feature type="domain" description="Alcohol dehydrogenase-like N-terminal" evidence="7">
    <location>
        <begin position="25"/>
        <end position="140"/>
    </location>
</feature>
<dbReference type="InterPro" id="IPR013154">
    <property type="entry name" value="ADH-like_N"/>
</dbReference>
<dbReference type="Gene3D" id="3.90.180.10">
    <property type="entry name" value="Medium-chain alcohol dehydrogenases, catalytic domain"/>
    <property type="match status" value="1"/>
</dbReference>
<keyword evidence="2 5" id="KW-0479">Metal-binding</keyword>
<dbReference type="CDD" id="cd08283">
    <property type="entry name" value="FDH_like_1"/>
    <property type="match status" value="1"/>
</dbReference>
<sequence>MRALTWQATMKVAVDEVPDPVIEQPTDVVIRVTSTAICGSDLHLYDVLGPFLAKGDVLGHEPMGIVEEVGSEVRNLAVGDRIVVPFVIACGTCFMCSRGLTTQCETTQNRESGTGASLYGYTELYGSVPGGQAERLRVPLADFNAIKVGSELPDERYLFLSDILPTAWQGVQYAELPEGGVLGVIGLGPVGQFAARIGRHLGHRVIAVDPVAERREMAERHGIETLDLTDDVLDRLRELTDGRGPDSIVDAVGMEAHGNPGAAFAQFAAGLLPDPLAKKAAKTVGVDRMAALLLSLDAVRRGGTVSLSGVYVGAADPMPFVTMFDKGITLRMGQCNVQSWIDTLLPLVEDPADPLGVEDLVTHTVPLEEAARMYDVFKKKEDGCIKVVLKP</sequence>
<proteinExistence type="inferred from homology"/>
<keyword evidence="4 8" id="KW-0560">Oxidoreductase</keyword>
<dbReference type="EMBL" id="CP162511">
    <property type="protein sequence ID" value="XDI06202.1"/>
    <property type="molecule type" value="Genomic_DNA"/>
</dbReference>
<dbReference type="SUPFAM" id="SSF50129">
    <property type="entry name" value="GroES-like"/>
    <property type="match status" value="1"/>
</dbReference>
<evidence type="ECO:0000256" key="4">
    <source>
        <dbReference type="ARBA" id="ARBA00023002"/>
    </source>
</evidence>
<evidence type="ECO:0000256" key="1">
    <source>
        <dbReference type="ARBA" id="ARBA00001947"/>
    </source>
</evidence>
<dbReference type="Pfam" id="PF08240">
    <property type="entry name" value="ADH_N"/>
    <property type="match status" value="1"/>
</dbReference>
<dbReference type="InterPro" id="IPR036291">
    <property type="entry name" value="NAD(P)-bd_dom_sf"/>
</dbReference>
<accession>A0AB39BHW7</accession>
<organism evidence="8">
    <name type="scientific">Herbiconiux sp. A18JL235</name>
    <dbReference type="NCBI Taxonomy" id="3152363"/>
    <lineage>
        <taxon>Bacteria</taxon>
        <taxon>Bacillati</taxon>
        <taxon>Actinomycetota</taxon>
        <taxon>Actinomycetes</taxon>
        <taxon>Micrococcales</taxon>
        <taxon>Microbacteriaceae</taxon>
        <taxon>Herbiconiux</taxon>
    </lineage>
</organism>
<dbReference type="Gene3D" id="3.40.50.720">
    <property type="entry name" value="NAD(P)-binding Rossmann-like Domain"/>
    <property type="match status" value="1"/>
</dbReference>
<evidence type="ECO:0000313" key="8">
    <source>
        <dbReference type="EMBL" id="XDI06202.1"/>
    </source>
</evidence>
<evidence type="ECO:0000256" key="3">
    <source>
        <dbReference type="ARBA" id="ARBA00022833"/>
    </source>
</evidence>
<dbReference type="InterPro" id="IPR002328">
    <property type="entry name" value="ADH_Zn_CS"/>
</dbReference>
<dbReference type="PROSITE" id="PS00059">
    <property type="entry name" value="ADH_ZINC"/>
    <property type="match status" value="1"/>
</dbReference>
<evidence type="ECO:0000259" key="6">
    <source>
        <dbReference type="Pfam" id="PF00107"/>
    </source>
</evidence>
<dbReference type="Pfam" id="PF00107">
    <property type="entry name" value="ADH_zinc_N"/>
    <property type="match status" value="1"/>
</dbReference>
<dbReference type="SUPFAM" id="SSF51735">
    <property type="entry name" value="NAD(P)-binding Rossmann-fold domains"/>
    <property type="match status" value="1"/>
</dbReference>
<evidence type="ECO:0000256" key="5">
    <source>
        <dbReference type="RuleBase" id="RU361277"/>
    </source>
</evidence>
<dbReference type="EC" id="1.1.1.-" evidence="8"/>
<dbReference type="RefSeq" id="WP_368498591.1">
    <property type="nucleotide sequence ID" value="NZ_CP162511.1"/>
</dbReference>
<dbReference type="GO" id="GO:0008270">
    <property type="term" value="F:zinc ion binding"/>
    <property type="evidence" value="ECO:0007669"/>
    <property type="project" value="InterPro"/>
</dbReference>
<keyword evidence="3 5" id="KW-0862">Zinc</keyword>
<protein>
    <submittedName>
        <fullName evidence="8">Zinc-dependent alcohol dehydrogenase</fullName>
        <ecNumber evidence="8">1.1.1.-</ecNumber>
    </submittedName>
</protein>
<evidence type="ECO:0000256" key="2">
    <source>
        <dbReference type="ARBA" id="ARBA00022723"/>
    </source>
</evidence>
<evidence type="ECO:0000259" key="7">
    <source>
        <dbReference type="Pfam" id="PF08240"/>
    </source>
</evidence>
<gene>
    <name evidence="8" type="ORF">ABFY20_03650</name>
</gene>
<feature type="domain" description="Alcohol dehydrogenase-like C-terminal" evidence="6">
    <location>
        <begin position="189"/>
        <end position="255"/>
    </location>
</feature>
<dbReference type="AlphaFoldDB" id="A0AB39BHW7"/>
<name>A0AB39BHW7_9MICO</name>
<dbReference type="GO" id="GO:0016491">
    <property type="term" value="F:oxidoreductase activity"/>
    <property type="evidence" value="ECO:0007669"/>
    <property type="project" value="UniProtKB-KW"/>
</dbReference>
<dbReference type="PANTHER" id="PTHR42813:SF2">
    <property type="entry name" value="DEHYDROGENASE, ZINC-CONTAINING, PUTATIVE (AFU_ORTHOLOGUE AFUA_2G02810)-RELATED"/>
    <property type="match status" value="1"/>
</dbReference>
<dbReference type="InterPro" id="IPR013149">
    <property type="entry name" value="ADH-like_C"/>
</dbReference>
<reference evidence="8" key="1">
    <citation type="submission" date="2024-05" db="EMBL/GenBank/DDBJ databases">
        <title>Herbiconiux sp. A18JL235.</title>
        <authorList>
            <person name="Zhang G."/>
        </authorList>
    </citation>
    <scope>NUCLEOTIDE SEQUENCE</scope>
    <source>
        <strain evidence="8">A18JL235</strain>
    </source>
</reference>
<comment type="similarity">
    <text evidence="5">Belongs to the zinc-containing alcohol dehydrogenase family.</text>
</comment>
<comment type="cofactor">
    <cofactor evidence="1 5">
        <name>Zn(2+)</name>
        <dbReference type="ChEBI" id="CHEBI:29105"/>
    </cofactor>
</comment>
<dbReference type="PANTHER" id="PTHR42813">
    <property type="entry name" value="ZINC-TYPE ALCOHOL DEHYDROGENASE-LIKE"/>
    <property type="match status" value="1"/>
</dbReference>
<dbReference type="InterPro" id="IPR011032">
    <property type="entry name" value="GroES-like_sf"/>
</dbReference>